<dbReference type="Proteomes" id="UP000011976">
    <property type="component" value="Unassembled WGS sequence"/>
</dbReference>
<protein>
    <submittedName>
        <fullName evidence="2">Uncharacterized protein</fullName>
    </submittedName>
</protein>
<sequence>MGKEKMPDDGVLDLGIALFRALARLGWRGAAARRSAAQLGAAQRIIVVINRITAAQRSTNSTRQRLDSSSAPTASQRQRQPRLARHHYFRPRPANLFIVAQPAAVAAAPSPSPSSSTHSPTHSINLPALLCVPRTLILLQGLASSFVTSASARSSPFSARPPGSIAPPRPDLIALTCSSDCTCTSTRADCPAPACTIIHRSQQTPLSCRAVSPSYRTAPCLTHRHRHLTLIPGPCIQPNHAPDHLDPHSPHCLLVISSTSQLPRLLDTSKL</sequence>
<reference evidence="3" key="1">
    <citation type="journal article" date="2013" name="Genome Announc.">
        <title>Genome sequence of the basidiomycetous yeast Pseudozyma antarctica T-34, a producer of the glycolipid biosurfactants mannosylerythritol lipids.</title>
        <authorList>
            <person name="Morita T."/>
            <person name="Koike H."/>
            <person name="Koyama Y."/>
            <person name="Hagiwara H."/>
            <person name="Ito E."/>
            <person name="Fukuoka T."/>
            <person name="Imura T."/>
            <person name="Machida M."/>
            <person name="Kitamoto D."/>
        </authorList>
    </citation>
    <scope>NUCLEOTIDE SEQUENCE [LARGE SCALE GENOMIC DNA]</scope>
    <source>
        <strain evidence="3">T-34</strain>
    </source>
</reference>
<evidence type="ECO:0000256" key="1">
    <source>
        <dbReference type="SAM" id="MobiDB-lite"/>
    </source>
</evidence>
<accession>M9MB35</accession>
<evidence type="ECO:0000313" key="3">
    <source>
        <dbReference type="Proteomes" id="UP000011976"/>
    </source>
</evidence>
<evidence type="ECO:0000313" key="2">
    <source>
        <dbReference type="EMBL" id="GAC72143.1"/>
    </source>
</evidence>
<dbReference type="AlphaFoldDB" id="M9MB35"/>
<organism evidence="2 3">
    <name type="scientific">Pseudozyma antarctica (strain T-34)</name>
    <name type="common">Yeast</name>
    <name type="synonym">Candida antarctica</name>
    <dbReference type="NCBI Taxonomy" id="1151754"/>
    <lineage>
        <taxon>Eukaryota</taxon>
        <taxon>Fungi</taxon>
        <taxon>Dikarya</taxon>
        <taxon>Basidiomycota</taxon>
        <taxon>Ustilaginomycotina</taxon>
        <taxon>Ustilaginomycetes</taxon>
        <taxon>Ustilaginales</taxon>
        <taxon>Ustilaginaceae</taxon>
        <taxon>Moesziomyces</taxon>
    </lineage>
</organism>
<feature type="compositionally biased region" description="Polar residues" evidence="1">
    <location>
        <begin position="58"/>
        <end position="78"/>
    </location>
</feature>
<gene>
    <name evidence="2" type="ORF">PANT_6c00087</name>
</gene>
<dbReference type="EMBL" id="DF196772">
    <property type="protein sequence ID" value="GAC72143.1"/>
    <property type="molecule type" value="Genomic_DNA"/>
</dbReference>
<name>M9MB35_PSEA3</name>
<feature type="region of interest" description="Disordered" evidence="1">
    <location>
        <begin position="58"/>
        <end position="82"/>
    </location>
</feature>
<proteinExistence type="predicted"/>